<dbReference type="InterPro" id="IPR052340">
    <property type="entry name" value="RNase_Y/CdgJ"/>
</dbReference>
<dbReference type="InterPro" id="IPR013976">
    <property type="entry name" value="HDOD"/>
</dbReference>
<dbReference type="Proteomes" id="UP000064243">
    <property type="component" value="Unassembled WGS sequence"/>
</dbReference>
<evidence type="ECO:0000313" key="2">
    <source>
        <dbReference type="EMBL" id="KVW95610.1"/>
    </source>
</evidence>
<dbReference type="PANTHER" id="PTHR33525">
    <property type="match status" value="1"/>
</dbReference>
<keyword evidence="3" id="KW-1185">Reference proteome</keyword>
<dbReference type="Gene3D" id="1.10.3210.10">
    <property type="entry name" value="Hypothetical protein af1432"/>
    <property type="match status" value="1"/>
</dbReference>
<dbReference type="SUPFAM" id="SSF109604">
    <property type="entry name" value="HD-domain/PDEase-like"/>
    <property type="match status" value="1"/>
</dbReference>
<dbReference type="EMBL" id="LDUG01000025">
    <property type="protein sequence ID" value="KVW95610.1"/>
    <property type="molecule type" value="Genomic_DNA"/>
</dbReference>
<feature type="domain" description="HDOD" evidence="1">
    <location>
        <begin position="31"/>
        <end position="227"/>
    </location>
</feature>
<sequence length="548" mass="58850">MNEHAPLDPAAEAREGALDVLLRRMRTESDFPALSEAIGDINRIASSDREGVNELSNNILKDFALTNKLLKLANVAFYNQVGGGSISTISRAVVILGFDAVRSIALSLILFDNLENKAHAQQLKEEFVKVLYAGMLAREMAGKAQLRDVEEAFIGAMLHKLGRMLTLFYFPAETEAINQLVETEGLNDARASIQVLGLSYENLGMGIARNWGFPDQLVLSMKQLPAGKVRKCASNAERLCALAGFSNELCDIVLGTSDADRGKALAALTARYGDSVPVTVEQISGLMEQSMRDIAPFAMAVNVNLRQSAFAQEASKWAGMAAAPGAAPAATPPAADALAGAEPDAPSLLEATALHEHAAILDAAPGEAGGQPQRTTEAVQSVLTAGLQDVSNSLIDDNMSVNDILRMILEAMYTGMGFAHVVLCIKDGRHNTMCGKFGFGDGVQSLIKAFDFPLAAQPDVFLVALQNNADIFITDIDDPKIATRIPAWYRQHVSARTFVLFPIIVRGKPIGLIYAARPQPGDITIPEKELSLLKSLRNQAVLAIRQSL</sequence>
<organism evidence="2 3">
    <name type="scientific">Thiobacillus denitrificans</name>
    <dbReference type="NCBI Taxonomy" id="36861"/>
    <lineage>
        <taxon>Bacteria</taxon>
        <taxon>Pseudomonadati</taxon>
        <taxon>Pseudomonadota</taxon>
        <taxon>Betaproteobacteria</taxon>
        <taxon>Nitrosomonadales</taxon>
        <taxon>Thiobacillaceae</taxon>
        <taxon>Thiobacillus</taxon>
    </lineage>
</organism>
<dbReference type="AlphaFoldDB" id="A0A106BN99"/>
<proteinExistence type="predicted"/>
<dbReference type="PANTHER" id="PTHR33525:SF3">
    <property type="entry name" value="RIBONUCLEASE Y"/>
    <property type="match status" value="1"/>
</dbReference>
<reference evidence="2 3" key="1">
    <citation type="journal article" date="2015" name="Appl. Environ. Microbiol.">
        <title>Aerobic and Anaerobic Thiosulfate Oxidation by a Cold-Adapted, Subglacial Chemoautotroph.</title>
        <authorList>
            <person name="Harrold Z.R."/>
            <person name="Skidmore M.L."/>
            <person name="Hamilton T.L."/>
            <person name="Desch L."/>
            <person name="Amada K."/>
            <person name="van Gelder W."/>
            <person name="Glover K."/>
            <person name="Roden E.E."/>
            <person name="Boyd E.S."/>
        </authorList>
    </citation>
    <scope>NUCLEOTIDE SEQUENCE [LARGE SCALE GENOMIC DNA]</scope>
    <source>
        <strain evidence="2 3">RG</strain>
    </source>
</reference>
<dbReference type="PROSITE" id="PS51833">
    <property type="entry name" value="HDOD"/>
    <property type="match status" value="1"/>
</dbReference>
<dbReference type="Pfam" id="PF13185">
    <property type="entry name" value="GAF_2"/>
    <property type="match status" value="1"/>
</dbReference>
<evidence type="ECO:0000313" key="3">
    <source>
        <dbReference type="Proteomes" id="UP000064243"/>
    </source>
</evidence>
<dbReference type="InterPro" id="IPR029016">
    <property type="entry name" value="GAF-like_dom_sf"/>
</dbReference>
<gene>
    <name evidence="2" type="ORF">ABW22_10700</name>
</gene>
<name>A0A106BN99_THIDE</name>
<dbReference type="SUPFAM" id="SSF55781">
    <property type="entry name" value="GAF domain-like"/>
    <property type="match status" value="1"/>
</dbReference>
<dbReference type="Gene3D" id="3.30.450.40">
    <property type="match status" value="1"/>
</dbReference>
<dbReference type="STRING" id="1123392.GCA_000376425_00618"/>
<evidence type="ECO:0000259" key="1">
    <source>
        <dbReference type="PROSITE" id="PS51833"/>
    </source>
</evidence>
<dbReference type="InterPro" id="IPR003018">
    <property type="entry name" value="GAF"/>
</dbReference>
<accession>A0A106BN99</accession>
<protein>
    <submittedName>
        <fullName evidence="2">Signal transduction protein</fullName>
    </submittedName>
</protein>
<comment type="caution">
    <text evidence="2">The sequence shown here is derived from an EMBL/GenBank/DDBJ whole genome shotgun (WGS) entry which is preliminary data.</text>
</comment>
<dbReference type="PATRIC" id="fig|36861.3.peg.1807"/>
<dbReference type="Pfam" id="PF08668">
    <property type="entry name" value="HDOD"/>
    <property type="match status" value="1"/>
</dbReference>